<reference evidence="1 2" key="1">
    <citation type="submission" date="2016-06" db="EMBL/GenBank/DDBJ databases">
        <title>The sequenced genome of the ice-adhering bacterium Marinomonas primoryensis, from Antarctica.</title>
        <authorList>
            <person name="Graham L."/>
            <person name="Vance T.D.R."/>
            <person name="Davies P.L."/>
        </authorList>
    </citation>
    <scope>NUCLEOTIDE SEQUENCE [LARGE SCALE GENOMIC DNA]</scope>
    <source>
        <strain evidence="1 2">AceL</strain>
    </source>
</reference>
<dbReference type="Proteomes" id="UP000249898">
    <property type="component" value="Chromosome"/>
</dbReference>
<dbReference type="RefSeq" id="WP_112140176.1">
    <property type="nucleotide sequence ID" value="NZ_CP016181.1"/>
</dbReference>
<name>A0A2Z4PVW6_9GAMM</name>
<protein>
    <submittedName>
        <fullName evidence="1">Uncharacterized protein</fullName>
    </submittedName>
</protein>
<gene>
    <name evidence="1" type="ORF">A8139_17610</name>
</gene>
<accession>A0A2Z4PVW6</accession>
<organism evidence="1 2">
    <name type="scientific">Marinomonas primoryensis</name>
    <dbReference type="NCBI Taxonomy" id="178399"/>
    <lineage>
        <taxon>Bacteria</taxon>
        <taxon>Pseudomonadati</taxon>
        <taxon>Pseudomonadota</taxon>
        <taxon>Gammaproteobacteria</taxon>
        <taxon>Oceanospirillales</taxon>
        <taxon>Oceanospirillaceae</taxon>
        <taxon>Marinomonas</taxon>
    </lineage>
</organism>
<proteinExistence type="predicted"/>
<dbReference type="EMBL" id="CP016181">
    <property type="protein sequence ID" value="AWY01577.1"/>
    <property type="molecule type" value="Genomic_DNA"/>
</dbReference>
<dbReference type="AlphaFoldDB" id="A0A2Z4PVW6"/>
<dbReference type="OrthoDB" id="9182288at2"/>
<sequence length="167" mass="19915">MTSEELKKKDFSWFEFEAQSTEIKFKDIINKFKKNLPMKSLENNILNISYDFEIKVIEQMRHIIVHKKGVVDNKVRFKNKVLKELGVSEKSDKADEFFKQINLYFGKKDCNKNCNKNCIFLLEFYKNKHKYIDVLGELRQSLMSYVYFTYTNIIELEKNTPLTPAQS</sequence>
<evidence type="ECO:0000313" key="2">
    <source>
        <dbReference type="Proteomes" id="UP000249898"/>
    </source>
</evidence>
<evidence type="ECO:0000313" key="1">
    <source>
        <dbReference type="EMBL" id="AWY01577.1"/>
    </source>
</evidence>